<dbReference type="AlphaFoldDB" id="A0A9D4B2H4"/>
<proteinExistence type="predicted"/>
<accession>A0A9D4B2H4</accession>
<gene>
    <name evidence="2" type="ORF">KIL84_011916</name>
</gene>
<sequence length="278" mass="31300">MDLYGQLCGLLVRSGDTAVQETAVSARDDKPPDRVSWSRHQAKGLWVTQGQRTPIIDKERPRKSRSLACLRVMDETALRKDIGTLFPAHHSMRDTPKEERREALDSLVHLARLFLLKLLVLLFRRLNKDEEEEACGSLFILDWIVQSNISEMTHHTEKLFTDLGPILQGTSIWVREALAPFIRTTGAHGLLEKSASRPLIDFLVRQCTLTLDSTPPEELARHIPLVHCTSTQHLSAFNRTSEPSEPATFLAPLILGLDQVPQHKLVQPLDGSNTSQLE</sequence>
<evidence type="ECO:0000259" key="1">
    <source>
        <dbReference type="Pfam" id="PF23210"/>
    </source>
</evidence>
<name>A0A9D4B2H4_9SAUR</name>
<dbReference type="Proteomes" id="UP000827986">
    <property type="component" value="Unassembled WGS sequence"/>
</dbReference>
<evidence type="ECO:0000313" key="3">
    <source>
        <dbReference type="Proteomes" id="UP000827986"/>
    </source>
</evidence>
<reference evidence="2" key="1">
    <citation type="submission" date="2021-09" db="EMBL/GenBank/DDBJ databases">
        <title>The genome of Mauremys mutica provides insights into the evolution of semi-aquatic lifestyle.</title>
        <authorList>
            <person name="Gong S."/>
            <person name="Gao Y."/>
        </authorList>
    </citation>
    <scope>NUCLEOTIDE SEQUENCE</scope>
    <source>
        <strain evidence="2">MM-2020</strain>
        <tissue evidence="2">Muscle</tissue>
    </source>
</reference>
<evidence type="ECO:0000313" key="2">
    <source>
        <dbReference type="EMBL" id="KAH1178214.1"/>
    </source>
</evidence>
<dbReference type="InterPro" id="IPR055408">
    <property type="entry name" value="HEAT_MROH2B-like"/>
</dbReference>
<protein>
    <recommendedName>
        <fullName evidence="1">MROH2B-like HEAT-repeats domain-containing protein</fullName>
    </recommendedName>
</protein>
<comment type="caution">
    <text evidence="2">The sequence shown here is derived from an EMBL/GenBank/DDBJ whole genome shotgun (WGS) entry which is preliminary data.</text>
</comment>
<feature type="domain" description="MROH2B-like HEAT-repeats" evidence="1">
    <location>
        <begin position="93"/>
        <end position="218"/>
    </location>
</feature>
<dbReference type="Pfam" id="PF23210">
    <property type="entry name" value="HEAT_Maestro_2"/>
    <property type="match status" value="1"/>
</dbReference>
<organism evidence="2 3">
    <name type="scientific">Mauremys mutica</name>
    <name type="common">yellowpond turtle</name>
    <dbReference type="NCBI Taxonomy" id="74926"/>
    <lineage>
        <taxon>Eukaryota</taxon>
        <taxon>Metazoa</taxon>
        <taxon>Chordata</taxon>
        <taxon>Craniata</taxon>
        <taxon>Vertebrata</taxon>
        <taxon>Euteleostomi</taxon>
        <taxon>Archelosauria</taxon>
        <taxon>Testudinata</taxon>
        <taxon>Testudines</taxon>
        <taxon>Cryptodira</taxon>
        <taxon>Durocryptodira</taxon>
        <taxon>Testudinoidea</taxon>
        <taxon>Geoemydidae</taxon>
        <taxon>Geoemydinae</taxon>
        <taxon>Mauremys</taxon>
    </lineage>
</organism>
<keyword evidence="3" id="KW-1185">Reference proteome</keyword>
<dbReference type="EMBL" id="JAHDVG010000474">
    <property type="protein sequence ID" value="KAH1178214.1"/>
    <property type="molecule type" value="Genomic_DNA"/>
</dbReference>